<organism evidence="2 3">
    <name type="scientific">Echinicola strongylocentroti</name>
    <dbReference type="NCBI Taxonomy" id="1795355"/>
    <lineage>
        <taxon>Bacteria</taxon>
        <taxon>Pseudomonadati</taxon>
        <taxon>Bacteroidota</taxon>
        <taxon>Cytophagia</taxon>
        <taxon>Cytophagales</taxon>
        <taxon>Cyclobacteriaceae</taxon>
        <taxon>Echinicola</taxon>
    </lineage>
</organism>
<feature type="domain" description="N-acetyltransferase" evidence="1">
    <location>
        <begin position="1"/>
        <end position="132"/>
    </location>
</feature>
<dbReference type="Proteomes" id="UP000248688">
    <property type="component" value="Chromosome"/>
</dbReference>
<dbReference type="InterPro" id="IPR016181">
    <property type="entry name" value="Acyl_CoA_acyltransferase"/>
</dbReference>
<protein>
    <recommendedName>
        <fullName evidence="1">N-acetyltransferase domain-containing protein</fullName>
    </recommendedName>
</protein>
<evidence type="ECO:0000313" key="2">
    <source>
        <dbReference type="EMBL" id="AWW32420.1"/>
    </source>
</evidence>
<sequence length="132" mass="15743">MNLQLCSTEFSQSIRNILNEYYRYDDDTLFGSFERLYPALEESRLWIFEKKEQVVCYAKLNKSFPSLEIVLFETLPKFRNKGNGSYFLKLIEEEAKCQGFKSLKIQPVNASDRWWKKRGLNPNNRNWAKDLI</sequence>
<dbReference type="KEGG" id="est:DN752_20995"/>
<accession>A0A2Z4INT8</accession>
<dbReference type="Pfam" id="PF00583">
    <property type="entry name" value="Acetyltransf_1"/>
    <property type="match status" value="1"/>
</dbReference>
<dbReference type="AlphaFoldDB" id="A0A2Z4INT8"/>
<reference evidence="2 3" key="1">
    <citation type="submission" date="2018-06" db="EMBL/GenBank/DDBJ databases">
        <title>Echinicola strongylocentroti sp. nov., isolated from a sea urchin Strongylocentrotus intermedius.</title>
        <authorList>
            <person name="Bae S.S."/>
        </authorList>
    </citation>
    <scope>NUCLEOTIDE SEQUENCE [LARGE SCALE GENOMIC DNA]</scope>
    <source>
        <strain evidence="2 3">MEBiC08714</strain>
    </source>
</reference>
<keyword evidence="3" id="KW-1185">Reference proteome</keyword>
<dbReference type="EMBL" id="CP030041">
    <property type="protein sequence ID" value="AWW32420.1"/>
    <property type="molecule type" value="Genomic_DNA"/>
</dbReference>
<dbReference type="PROSITE" id="PS51186">
    <property type="entry name" value="GNAT"/>
    <property type="match status" value="1"/>
</dbReference>
<name>A0A2Z4INT8_9BACT</name>
<dbReference type="CDD" id="cd04301">
    <property type="entry name" value="NAT_SF"/>
    <property type="match status" value="1"/>
</dbReference>
<evidence type="ECO:0000259" key="1">
    <source>
        <dbReference type="PROSITE" id="PS51186"/>
    </source>
</evidence>
<evidence type="ECO:0000313" key="3">
    <source>
        <dbReference type="Proteomes" id="UP000248688"/>
    </source>
</evidence>
<dbReference type="OrthoDB" id="119498at2"/>
<dbReference type="Gene3D" id="3.40.630.30">
    <property type="match status" value="1"/>
</dbReference>
<dbReference type="InterPro" id="IPR000182">
    <property type="entry name" value="GNAT_dom"/>
</dbReference>
<dbReference type="SUPFAM" id="SSF55729">
    <property type="entry name" value="Acyl-CoA N-acyltransferases (Nat)"/>
    <property type="match status" value="1"/>
</dbReference>
<gene>
    <name evidence="2" type="ORF">DN752_20995</name>
</gene>
<dbReference type="RefSeq" id="WP_112785793.1">
    <property type="nucleotide sequence ID" value="NZ_CP030041.1"/>
</dbReference>
<dbReference type="GO" id="GO:0016747">
    <property type="term" value="F:acyltransferase activity, transferring groups other than amino-acyl groups"/>
    <property type="evidence" value="ECO:0007669"/>
    <property type="project" value="InterPro"/>
</dbReference>
<proteinExistence type="predicted"/>